<evidence type="ECO:0000256" key="5">
    <source>
        <dbReference type="ARBA" id="ARBA00022833"/>
    </source>
</evidence>
<dbReference type="Gene3D" id="3.30.2410.10">
    <property type="entry name" value="Hect, E3 ligase catalytic domain"/>
    <property type="match status" value="1"/>
</dbReference>
<organism evidence="13 14">
    <name type="scientific">Rotaria sordida</name>
    <dbReference type="NCBI Taxonomy" id="392033"/>
    <lineage>
        <taxon>Eukaryota</taxon>
        <taxon>Metazoa</taxon>
        <taxon>Spiralia</taxon>
        <taxon>Gnathifera</taxon>
        <taxon>Rotifera</taxon>
        <taxon>Eurotatoria</taxon>
        <taxon>Bdelloidea</taxon>
        <taxon>Philodinida</taxon>
        <taxon>Philodinidae</taxon>
        <taxon>Rotaria</taxon>
    </lineage>
</organism>
<dbReference type="GO" id="GO:0000209">
    <property type="term" value="P:protein polyubiquitination"/>
    <property type="evidence" value="ECO:0007669"/>
    <property type="project" value="TreeGrafter"/>
</dbReference>
<feature type="compositionally biased region" description="Low complexity" evidence="9">
    <location>
        <begin position="307"/>
        <end position="325"/>
    </location>
</feature>
<feature type="region of interest" description="Disordered" evidence="9">
    <location>
        <begin position="291"/>
        <end position="333"/>
    </location>
</feature>
<dbReference type="CDD" id="cd14423">
    <property type="entry name" value="CUE_UBR5"/>
    <property type="match status" value="1"/>
</dbReference>
<evidence type="ECO:0000259" key="12">
    <source>
        <dbReference type="PROSITE" id="PS51309"/>
    </source>
</evidence>
<dbReference type="GO" id="GO:0008270">
    <property type="term" value="F:zinc ion binding"/>
    <property type="evidence" value="ECO:0007669"/>
    <property type="project" value="UniProtKB-KW"/>
</dbReference>
<dbReference type="InterPro" id="IPR033756">
    <property type="entry name" value="YlxH/NBP35"/>
</dbReference>
<dbReference type="CDD" id="cd19675">
    <property type="entry name" value="UBR-box_UBR5"/>
    <property type="match status" value="1"/>
</dbReference>
<dbReference type="GO" id="GO:0005737">
    <property type="term" value="C:cytoplasm"/>
    <property type="evidence" value="ECO:0007669"/>
    <property type="project" value="TreeGrafter"/>
</dbReference>
<feature type="zinc finger region" description="UBR-type" evidence="8">
    <location>
        <begin position="1271"/>
        <end position="1339"/>
    </location>
</feature>
<dbReference type="PANTHER" id="PTHR46276">
    <property type="entry name" value="E3 UBIQUITIN-PROTEIN LIGASE UBR5"/>
    <property type="match status" value="1"/>
</dbReference>
<keyword evidence="4 7" id="KW-0833">Ubl conjugation pathway</keyword>
<accession>A0A814ZJG7</accession>
<evidence type="ECO:0000256" key="2">
    <source>
        <dbReference type="ARBA" id="ARBA00022741"/>
    </source>
</evidence>
<dbReference type="SUPFAM" id="SSF52540">
    <property type="entry name" value="P-loop containing nucleoside triphosphate hydrolases"/>
    <property type="match status" value="1"/>
</dbReference>
<evidence type="ECO:0000256" key="9">
    <source>
        <dbReference type="SAM" id="MobiDB-lite"/>
    </source>
</evidence>
<dbReference type="GO" id="GO:0043130">
    <property type="term" value="F:ubiquitin binding"/>
    <property type="evidence" value="ECO:0007669"/>
    <property type="project" value="InterPro"/>
</dbReference>
<evidence type="ECO:0000256" key="4">
    <source>
        <dbReference type="ARBA" id="ARBA00022786"/>
    </source>
</evidence>
<dbReference type="InterPro" id="IPR009091">
    <property type="entry name" value="RCC1/BLIP-II"/>
</dbReference>
<proteinExistence type="predicted"/>
<dbReference type="PROSITE" id="PS50237">
    <property type="entry name" value="HECT"/>
    <property type="match status" value="1"/>
</dbReference>
<feature type="compositionally biased region" description="Low complexity" evidence="9">
    <location>
        <begin position="1056"/>
        <end position="1067"/>
    </location>
</feature>
<evidence type="ECO:0000256" key="8">
    <source>
        <dbReference type="PROSITE-ProRule" id="PRU00508"/>
    </source>
</evidence>
<dbReference type="Gene3D" id="3.90.1750.10">
    <property type="entry name" value="Hect, E3 ligase catalytic domains"/>
    <property type="match status" value="2"/>
</dbReference>
<dbReference type="PANTHER" id="PTHR46276:SF1">
    <property type="entry name" value="E3 UBIQUITIN-PROTEIN LIGASE UBR5"/>
    <property type="match status" value="1"/>
</dbReference>
<dbReference type="InterPro" id="IPR047503">
    <property type="entry name" value="UBR-box_UBR5"/>
</dbReference>
<evidence type="ECO:0000313" key="14">
    <source>
        <dbReference type="Proteomes" id="UP000663889"/>
    </source>
</evidence>
<dbReference type="SMART" id="SM00517">
    <property type="entry name" value="PolyA"/>
    <property type="match status" value="1"/>
</dbReference>
<dbReference type="Gene3D" id="3.30.2160.10">
    <property type="entry name" value="Hect, E3 ligase catalytic domain"/>
    <property type="match status" value="1"/>
</dbReference>
<dbReference type="SMART" id="SM00119">
    <property type="entry name" value="HECTc"/>
    <property type="match status" value="1"/>
</dbReference>
<comment type="caution">
    <text evidence="13">The sequence shown here is derived from an EMBL/GenBank/DDBJ whole genome shotgun (WGS) entry which is preliminary data.</text>
</comment>
<dbReference type="Pfam" id="PF00632">
    <property type="entry name" value="HECT"/>
    <property type="match status" value="1"/>
</dbReference>
<dbReference type="GO" id="GO:0005524">
    <property type="term" value="F:ATP binding"/>
    <property type="evidence" value="ECO:0007669"/>
    <property type="project" value="UniProtKB-KW"/>
</dbReference>
<feature type="region of interest" description="Disordered" evidence="9">
    <location>
        <begin position="1664"/>
        <end position="1690"/>
    </location>
</feature>
<dbReference type="Gene3D" id="1.10.8.10">
    <property type="entry name" value="DNA helicase RuvA subunit, C-terminal domain"/>
    <property type="match status" value="1"/>
</dbReference>
<dbReference type="InterPro" id="IPR002004">
    <property type="entry name" value="PABP_HYD_C"/>
</dbReference>
<dbReference type="Proteomes" id="UP000663889">
    <property type="component" value="Unassembled WGS sequence"/>
</dbReference>
<evidence type="ECO:0000259" key="10">
    <source>
        <dbReference type="PROSITE" id="PS50237"/>
    </source>
</evidence>
<feature type="region of interest" description="Disordered" evidence="9">
    <location>
        <begin position="642"/>
        <end position="661"/>
    </location>
</feature>
<evidence type="ECO:0000259" key="11">
    <source>
        <dbReference type="PROSITE" id="PS51157"/>
    </source>
</evidence>
<sequence length="2217" mass="253421">MEYSTHVFIQQSPITEQNFESKLQDISDQITTNGCICSNVFAPFTNLAVQQAVVSSRHIAFLLQDGRICRVSFRIQADKIELNPTDTTKTKVKHVSSQITRSQSRQSIHRLNNFDRPTFENLVLSSNSSITPITNTNGQIDLLPQLQTGYPLNRQRHHLIRTARGRTGIIFGSRPIIPASNVPDELIEQVQVVLQGKSRNIILRELQRTNLDVNMAVNNLLARDNEGDEDFDDDYVGADLISLLDVNPHSEHPGIILESEFFDESDFPLRYSNIQRRVVSARIASSVNNISSSSSTINSTLGGEQATTNPSIVNSSTTVTSSTTSNDRDRKRTRYDPRWLDGSLREEIFNRIDRELKPDDLSIVKDSNIKINTSIRKDQSQHSTSNTTTNLTSSSSSQNPIIFSDQLQFWTDTNSNEIYPRFTHIACLYSELIAININGQLCQWNWHDDYPYQDYDNLQIKHSKTLILQLLNEKIINLSANLIRASILTETNRIATWIDESLGTQVNLKFQHSLQNFSSIRIIDIQTSPLYTIFRTDTNDLYWYGLLPYKPRKKLLERLKDKTRQKNRTNTQQQQQIITVGCSVCLISNPYYNQGAWAFYIHNGQPKLGQLMEQAWILSNTARFRIKTYDFITNKIRYENDDKSSLEMPPPPSPASSTCSVDSNTSFVSSLKRKKQHTNSTIGTNSFLTTIDDNDLNEQHSKIKDEEYWPLDEVIFIEDFRVAPIGKVMKIDGSLVLVKFPSQNNNDTNIDGNNLENCRILRKDDLLVIKGNQIPKTPDYSLSLSNAKRISLENGTLLTFSVDKDYLHTLQLRDTTIYYMMYEVGSNNGLCRSIRQNNLPLINNRQSLLSLINENKNFLHLYTLNSIDISHILIDSNHLIYPLIYNQDKTNIKDPQWKNLLPINYFSQGIIPLKINDNLNKNHIILNIMQIQKGILIPHILRYDIDKIRSILNDIEINKNYDLLKLILDEHIDGYRNIFHACVYISIPITNKEYLINDEQIQNETNNNLKRISFAIDFLHSQTNTDHNEVNSTRINNSSNINEQSINTWPPSTNESSTSTDVQSLSSPIMSPGSASNFYRSLSSGVTTNAGSLSPSYTSSKVQHLQNQVIQQQQQNYSCGSMINSTSTIRSIRSNSNDFSVWSSCKYDEREKRLRAIKILRLLLDYSLFQDYLLSLLSFRNFEGQTPFMYAINTRAYHSALILFEYARKIAKHESSYEQSSSSSSSVEFFLESSSFETIKLSYKNFLLRMIYPLTSINSDYSPLYTICTNDTCSFTWTGEEHISQAIFECKTCGLSGTLCCCSECAQTCHKGHDCRLKRTSPTAYCDCWELCKCKSLISGDQQKRFELFKLLLNEINLIEIKNLHYENLLLYLVQTVGRQIIEQQQFIRTSTTTILQQQARKTREQLLNNTSIITGLNPLTKKLQNQIISSGITNTNQNISNSIDLDTNIQMNNIPDHHLEPPQFCSMFVGDNPSRRHITPITTSMAVDVLLDLSAGLAPSNKIQQKQSTSHSILLNGSYEYLLTRWRFSIELFVKLFLDDVGNEPGSIINESSGFSAREQRFRHDMERFKNTHQKDIRFEAMERDRILLIQKTFRTLNSYYYRNQNINSSSSSSSSIPPLAVQRVKVTFKDEPGEGSGVARSFYASIAEAILSEEKLPNLELSTSSTTQTLSGSLSSSQSQQQRLTRERRTALATYLRSDRRSSSILLSSEARPFKLNLPSESTTTTTNNSESSIIEHWTPNKIKLGLSIYPKVAAIQPFHAEKITGMLLEGLPTLQLQRIINIDEDLRNRIDDAMNILTSSSNTRDIQQNDLSITNERLLNNNFTYDKQLNEYTPLFWQPDKKGVYAPRPGKYTPERLTAYRNVGRLIGLCLLQNELFPLPLCRHVIKYILNRSIRWHDLAFFDSMMYENLRRTAYDAEKNGSQYINDLHLTFSMTVTEKEGGETYDLIPNGSLKDVTYSNLYEFIKRYAEFRMIHLVEQSLRHLRLGVFDVLPSTSLDYLSPEDFRLLLNGTTNINITTLMTYTTFNDESGEINERINQFKKWFWSVLEKFNPIERQDLVYFWTGSPTLPASEGGFQPQPSVTIRPADDQHLPTANTCISRLYVPLYSSKTILKLKLQYAIKTKIFDMSGLDNVKRVIAVLSGKGGVGKSTVATQLALSLYSRNLRVGLLDVDLCGPSIPRMFGVDKNSKSNVVYETTEDIQLSYFYYLIDKKV</sequence>
<dbReference type="InterPro" id="IPR000569">
    <property type="entry name" value="HECT_dom"/>
</dbReference>
<feature type="compositionally biased region" description="Low complexity" evidence="9">
    <location>
        <begin position="381"/>
        <end position="397"/>
    </location>
</feature>
<dbReference type="InterPro" id="IPR003126">
    <property type="entry name" value="Znf_UBR"/>
</dbReference>
<feature type="region of interest" description="Disordered" evidence="9">
    <location>
        <begin position="1027"/>
        <end position="1068"/>
    </location>
</feature>
<keyword evidence="1" id="KW-0479">Metal-binding</keyword>
<dbReference type="InterPro" id="IPR036053">
    <property type="entry name" value="PABP-dom"/>
</dbReference>
<dbReference type="Pfam" id="PF11547">
    <property type="entry name" value="E3_UbLigase_EDD"/>
    <property type="match status" value="1"/>
</dbReference>
<evidence type="ECO:0000313" key="13">
    <source>
        <dbReference type="EMBL" id="CAF1244411.1"/>
    </source>
</evidence>
<evidence type="ECO:0000256" key="7">
    <source>
        <dbReference type="PROSITE-ProRule" id="PRU00104"/>
    </source>
</evidence>
<dbReference type="Gene3D" id="3.40.50.300">
    <property type="entry name" value="P-loop containing nucleotide triphosphate hydrolases"/>
    <property type="match status" value="1"/>
</dbReference>
<dbReference type="PROSITE" id="PS51309">
    <property type="entry name" value="PABC"/>
    <property type="match status" value="1"/>
</dbReference>
<dbReference type="SUPFAM" id="SSF63570">
    <property type="entry name" value="PABC (PABP) domain"/>
    <property type="match status" value="1"/>
</dbReference>
<evidence type="ECO:0000256" key="6">
    <source>
        <dbReference type="ARBA" id="ARBA00022840"/>
    </source>
</evidence>
<keyword evidence="3" id="KW-0863">Zinc-finger</keyword>
<dbReference type="SUPFAM" id="SSF50985">
    <property type="entry name" value="RCC1/BLIP-II"/>
    <property type="match status" value="1"/>
</dbReference>
<dbReference type="InterPro" id="IPR035983">
    <property type="entry name" value="Hect_E3_ubiquitin_ligase"/>
</dbReference>
<dbReference type="FunFam" id="1.10.8.10:FF:000009">
    <property type="entry name" value="Putative E3 ubiquitin-protein ligase UBR5"/>
    <property type="match status" value="1"/>
</dbReference>
<name>A0A814ZJG7_9BILA</name>
<feature type="domain" description="PABC" evidence="12">
    <location>
        <begin position="1727"/>
        <end position="1805"/>
    </location>
</feature>
<reference evidence="13" key="1">
    <citation type="submission" date="2021-02" db="EMBL/GenBank/DDBJ databases">
        <authorList>
            <person name="Nowell W R."/>
        </authorList>
    </citation>
    <scope>NUCLEOTIDE SEQUENCE</scope>
</reference>
<dbReference type="GO" id="GO:0003723">
    <property type="term" value="F:RNA binding"/>
    <property type="evidence" value="ECO:0007669"/>
    <property type="project" value="InterPro"/>
</dbReference>
<gene>
    <name evidence="13" type="ORF">SEV965_LOCUS23396</name>
</gene>
<dbReference type="FunFam" id="3.30.2410.10:FF:000008">
    <property type="entry name" value="Putative E3 ubiquitin-protein ligase UBR5"/>
    <property type="match status" value="1"/>
</dbReference>
<feature type="domain" description="UBR-type" evidence="11">
    <location>
        <begin position="1271"/>
        <end position="1339"/>
    </location>
</feature>
<protein>
    <submittedName>
        <fullName evidence="13">Uncharacterized protein</fullName>
    </submittedName>
</protein>
<feature type="domain" description="HECT" evidence="10">
    <location>
        <begin position="1821"/>
        <end position="2132"/>
    </location>
</feature>
<dbReference type="PROSITE" id="PS51157">
    <property type="entry name" value="ZF_UBR"/>
    <property type="match status" value="1"/>
</dbReference>
<dbReference type="SUPFAM" id="SSF56204">
    <property type="entry name" value="Hect, E3 ligase catalytic domain"/>
    <property type="match status" value="1"/>
</dbReference>
<feature type="compositionally biased region" description="Low complexity" evidence="9">
    <location>
        <begin position="291"/>
        <end position="300"/>
    </location>
</feature>
<feature type="compositionally biased region" description="Low complexity" evidence="9">
    <location>
        <begin position="1664"/>
        <end position="1685"/>
    </location>
</feature>
<dbReference type="InterPro" id="IPR024725">
    <property type="entry name" value="UBR5_UBA"/>
</dbReference>
<dbReference type="SMART" id="SM00396">
    <property type="entry name" value="ZnF_UBR1"/>
    <property type="match status" value="1"/>
</dbReference>
<feature type="active site" description="Glycyl thioester intermediate" evidence="7">
    <location>
        <position position="2101"/>
    </location>
</feature>
<keyword evidence="2" id="KW-0547">Nucleotide-binding</keyword>
<dbReference type="InterPro" id="IPR027417">
    <property type="entry name" value="P-loop_NTPase"/>
</dbReference>
<evidence type="ECO:0000256" key="1">
    <source>
        <dbReference type="ARBA" id="ARBA00022723"/>
    </source>
</evidence>
<evidence type="ECO:0000256" key="3">
    <source>
        <dbReference type="ARBA" id="ARBA00022771"/>
    </source>
</evidence>
<dbReference type="GO" id="GO:0005634">
    <property type="term" value="C:nucleus"/>
    <property type="evidence" value="ECO:0007669"/>
    <property type="project" value="TreeGrafter"/>
</dbReference>
<dbReference type="Gene3D" id="1.10.1900.10">
    <property type="entry name" value="c-terminal domain of poly(a) binding protein"/>
    <property type="match status" value="1"/>
</dbReference>
<keyword evidence="6" id="KW-0067">ATP-binding</keyword>
<dbReference type="Pfam" id="PF10609">
    <property type="entry name" value="ParA"/>
    <property type="match status" value="1"/>
</dbReference>
<dbReference type="GO" id="GO:0090263">
    <property type="term" value="P:positive regulation of canonical Wnt signaling pathway"/>
    <property type="evidence" value="ECO:0007669"/>
    <property type="project" value="TreeGrafter"/>
</dbReference>
<feature type="compositionally biased region" description="Low complexity" evidence="9">
    <location>
        <begin position="1035"/>
        <end position="1047"/>
    </location>
</feature>
<keyword evidence="5" id="KW-0862">Zinc</keyword>
<dbReference type="Pfam" id="PF00658">
    <property type="entry name" value="MLLE"/>
    <property type="match status" value="1"/>
</dbReference>
<feature type="region of interest" description="Disordered" evidence="9">
    <location>
        <begin position="374"/>
        <end position="397"/>
    </location>
</feature>
<dbReference type="GO" id="GO:0034450">
    <property type="term" value="F:ubiquitin-ubiquitin ligase activity"/>
    <property type="evidence" value="ECO:0007669"/>
    <property type="project" value="TreeGrafter"/>
</dbReference>
<dbReference type="EMBL" id="CAJNOU010001722">
    <property type="protein sequence ID" value="CAF1244411.1"/>
    <property type="molecule type" value="Genomic_DNA"/>
</dbReference>